<organism evidence="7 8">
    <name type="scientific">Candidatus Roizmanbacteria bacterium GW2011_GWC2_35_12</name>
    <dbReference type="NCBI Taxonomy" id="1618485"/>
    <lineage>
        <taxon>Bacteria</taxon>
        <taxon>Candidatus Roizmaniibacteriota</taxon>
    </lineage>
</organism>
<evidence type="ECO:0000256" key="5">
    <source>
        <dbReference type="ARBA" id="ARBA00023136"/>
    </source>
</evidence>
<protein>
    <recommendedName>
        <fullName evidence="9">Permease</fullName>
    </recommendedName>
</protein>
<keyword evidence="4 6" id="KW-1133">Transmembrane helix</keyword>
<feature type="transmembrane region" description="Helical" evidence="6">
    <location>
        <begin position="189"/>
        <end position="211"/>
    </location>
</feature>
<feature type="transmembrane region" description="Helical" evidence="6">
    <location>
        <begin position="12"/>
        <end position="29"/>
    </location>
</feature>
<comment type="subcellular location">
    <subcellularLocation>
        <location evidence="1">Membrane</location>
        <topology evidence="1">Multi-pass membrane protein</topology>
    </subcellularLocation>
</comment>
<dbReference type="GO" id="GO:0055085">
    <property type="term" value="P:transmembrane transport"/>
    <property type="evidence" value="ECO:0007669"/>
    <property type="project" value="TreeGrafter"/>
</dbReference>
<dbReference type="EMBL" id="LBPX01000028">
    <property type="protein sequence ID" value="KKP66694.1"/>
    <property type="molecule type" value="Genomic_DNA"/>
</dbReference>
<evidence type="ECO:0008006" key="9">
    <source>
        <dbReference type="Google" id="ProtNLM"/>
    </source>
</evidence>
<evidence type="ECO:0000256" key="6">
    <source>
        <dbReference type="SAM" id="Phobius"/>
    </source>
</evidence>
<accession>A0A0G0BBJ6</accession>
<proteinExistence type="inferred from homology"/>
<dbReference type="GO" id="GO:0016020">
    <property type="term" value="C:membrane"/>
    <property type="evidence" value="ECO:0007669"/>
    <property type="project" value="UniProtKB-SubCell"/>
</dbReference>
<name>A0A0G0BBJ6_9BACT</name>
<reference evidence="7 8" key="1">
    <citation type="journal article" date="2015" name="Nature">
        <title>rRNA introns, odd ribosomes, and small enigmatic genomes across a large radiation of phyla.</title>
        <authorList>
            <person name="Brown C.T."/>
            <person name="Hug L.A."/>
            <person name="Thomas B.C."/>
            <person name="Sharon I."/>
            <person name="Castelle C.J."/>
            <person name="Singh A."/>
            <person name="Wilkins M.J."/>
            <person name="Williams K.H."/>
            <person name="Banfield J.F."/>
        </authorList>
    </citation>
    <scope>NUCLEOTIDE SEQUENCE [LARGE SCALE GENOMIC DNA]</scope>
</reference>
<keyword evidence="5 6" id="KW-0472">Membrane</keyword>
<dbReference type="AlphaFoldDB" id="A0A0G0BBJ6"/>
<comment type="caution">
    <text evidence="7">The sequence shown here is derived from an EMBL/GenBank/DDBJ whole genome shotgun (WGS) entry which is preliminary data.</text>
</comment>
<evidence type="ECO:0000256" key="4">
    <source>
        <dbReference type="ARBA" id="ARBA00022989"/>
    </source>
</evidence>
<feature type="transmembrane region" description="Helical" evidence="6">
    <location>
        <begin position="35"/>
        <end position="53"/>
    </location>
</feature>
<evidence type="ECO:0000256" key="3">
    <source>
        <dbReference type="ARBA" id="ARBA00022692"/>
    </source>
</evidence>
<evidence type="ECO:0000256" key="1">
    <source>
        <dbReference type="ARBA" id="ARBA00004141"/>
    </source>
</evidence>
<feature type="transmembrane region" description="Helical" evidence="6">
    <location>
        <begin position="242"/>
        <end position="263"/>
    </location>
</feature>
<feature type="transmembrane region" description="Helical" evidence="6">
    <location>
        <begin position="134"/>
        <end position="154"/>
    </location>
</feature>
<sequence length="326" mass="36497">MNTHKIEVSSKTIIFTIFFLLALGLLWQIRELVFSLFIAFIISGSLRPAVNFLENKRIPRSIAAFVIYTLFVFVIFNVFSLIIPPLVTEIIFLSKSLPTIIKSTFPDYANLINFDFLTNNLPGLANQTINFVKAIFSNVIFVTSTLFFGFYFLLEKRLVEKMLGNFFDELEIKRLEIISERAQTRMSSWFWGEIILMLVVGTFTYIGLSFIGMKYTLALAVLAGLLEVIPTLGPITSSIPAILIGLSVSPLLALKNVLVYLVVQQLENNLFVPIIMRKATGLHPITTLIVMVVGGKLAGVMGVLLAVPTTIFIETILIESQKFAKK</sequence>
<feature type="transmembrane region" description="Helical" evidence="6">
    <location>
        <begin position="65"/>
        <end position="87"/>
    </location>
</feature>
<dbReference type="PANTHER" id="PTHR21716:SF62">
    <property type="entry name" value="TRANSPORT PROTEIN YDBI-RELATED"/>
    <property type="match status" value="1"/>
</dbReference>
<feature type="transmembrane region" description="Helical" evidence="6">
    <location>
        <begin position="217"/>
        <end position="235"/>
    </location>
</feature>
<dbReference type="Pfam" id="PF01594">
    <property type="entry name" value="AI-2E_transport"/>
    <property type="match status" value="1"/>
</dbReference>
<gene>
    <name evidence="7" type="ORF">UR63_C0028G0003</name>
</gene>
<dbReference type="InterPro" id="IPR002549">
    <property type="entry name" value="AI-2E-like"/>
</dbReference>
<comment type="similarity">
    <text evidence="2">Belongs to the autoinducer-2 exporter (AI-2E) (TC 2.A.86) family.</text>
</comment>
<dbReference type="Proteomes" id="UP000034127">
    <property type="component" value="Unassembled WGS sequence"/>
</dbReference>
<keyword evidence="3 6" id="KW-0812">Transmembrane</keyword>
<evidence type="ECO:0000313" key="7">
    <source>
        <dbReference type="EMBL" id="KKP66694.1"/>
    </source>
</evidence>
<dbReference type="PANTHER" id="PTHR21716">
    <property type="entry name" value="TRANSMEMBRANE PROTEIN"/>
    <property type="match status" value="1"/>
</dbReference>
<evidence type="ECO:0000313" key="8">
    <source>
        <dbReference type="Proteomes" id="UP000034127"/>
    </source>
</evidence>
<evidence type="ECO:0000256" key="2">
    <source>
        <dbReference type="ARBA" id="ARBA00009773"/>
    </source>
</evidence>